<dbReference type="InterPro" id="IPR036097">
    <property type="entry name" value="HisK_dim/P_sf"/>
</dbReference>
<dbReference type="PROSITE" id="PS50109">
    <property type="entry name" value="HIS_KIN"/>
    <property type="match status" value="1"/>
</dbReference>
<dbReference type="InterPro" id="IPR005467">
    <property type="entry name" value="His_kinase_dom"/>
</dbReference>
<feature type="transmembrane region" description="Helical" evidence="11">
    <location>
        <begin position="12"/>
        <end position="40"/>
    </location>
</feature>
<accession>A0A0D6JJ68</accession>
<dbReference type="CDD" id="cd06225">
    <property type="entry name" value="HAMP"/>
    <property type="match status" value="1"/>
</dbReference>
<evidence type="ECO:0000256" key="10">
    <source>
        <dbReference type="ARBA" id="ARBA00023136"/>
    </source>
</evidence>
<evidence type="ECO:0000256" key="7">
    <source>
        <dbReference type="ARBA" id="ARBA00022777"/>
    </source>
</evidence>
<dbReference type="InterPro" id="IPR003660">
    <property type="entry name" value="HAMP_dom"/>
</dbReference>
<keyword evidence="15" id="KW-1185">Reference proteome</keyword>
<evidence type="ECO:0000256" key="4">
    <source>
        <dbReference type="ARBA" id="ARBA00022553"/>
    </source>
</evidence>
<keyword evidence="7 14" id="KW-0418">Kinase</keyword>
<evidence type="ECO:0000256" key="9">
    <source>
        <dbReference type="ARBA" id="ARBA00023012"/>
    </source>
</evidence>
<evidence type="ECO:0000259" key="12">
    <source>
        <dbReference type="PROSITE" id="PS50109"/>
    </source>
</evidence>
<evidence type="ECO:0000256" key="3">
    <source>
        <dbReference type="ARBA" id="ARBA00012438"/>
    </source>
</evidence>
<dbReference type="SUPFAM" id="SSF55874">
    <property type="entry name" value="ATPase domain of HSP90 chaperone/DNA topoisomerase II/histidine kinase"/>
    <property type="match status" value="1"/>
</dbReference>
<dbReference type="GO" id="GO:0000155">
    <property type="term" value="F:phosphorelay sensor kinase activity"/>
    <property type="evidence" value="ECO:0007669"/>
    <property type="project" value="InterPro"/>
</dbReference>
<dbReference type="SUPFAM" id="SSF47384">
    <property type="entry name" value="Homodimeric domain of signal transducing histidine kinase"/>
    <property type="match status" value="1"/>
</dbReference>
<dbReference type="CDD" id="cd00082">
    <property type="entry name" value="HisKA"/>
    <property type="match status" value="1"/>
</dbReference>
<comment type="catalytic activity">
    <reaction evidence="1">
        <text>ATP + protein L-histidine = ADP + protein N-phospho-L-histidine.</text>
        <dbReference type="EC" id="2.7.13.3"/>
    </reaction>
</comment>
<dbReference type="InterPro" id="IPR004358">
    <property type="entry name" value="Sig_transdc_His_kin-like_C"/>
</dbReference>
<feature type="transmembrane region" description="Helical" evidence="11">
    <location>
        <begin position="165"/>
        <end position="186"/>
    </location>
</feature>
<dbReference type="SMART" id="SM00388">
    <property type="entry name" value="HisKA"/>
    <property type="match status" value="1"/>
</dbReference>
<feature type="domain" description="HAMP" evidence="13">
    <location>
        <begin position="187"/>
        <end position="240"/>
    </location>
</feature>
<keyword evidence="9" id="KW-0902">Two-component regulatory system</keyword>
<dbReference type="CDD" id="cd00075">
    <property type="entry name" value="HATPase"/>
    <property type="match status" value="1"/>
</dbReference>
<comment type="subcellular location">
    <subcellularLocation>
        <location evidence="2">Membrane</location>
    </subcellularLocation>
</comment>
<dbReference type="KEGG" id="fil:BN1229_v1_2479"/>
<name>A0A0D6JJ68_9HYPH</name>
<dbReference type="KEGG" id="fiy:BN1229_v1_3436"/>
<evidence type="ECO:0000313" key="15">
    <source>
        <dbReference type="Proteomes" id="UP000033187"/>
    </source>
</evidence>
<keyword evidence="8 11" id="KW-1133">Transmembrane helix</keyword>
<evidence type="ECO:0000256" key="6">
    <source>
        <dbReference type="ARBA" id="ARBA00022692"/>
    </source>
</evidence>
<dbReference type="GO" id="GO:0005886">
    <property type="term" value="C:plasma membrane"/>
    <property type="evidence" value="ECO:0007669"/>
    <property type="project" value="TreeGrafter"/>
</dbReference>
<dbReference type="EMBL" id="LN829119">
    <property type="protein sequence ID" value="CPR22003.1"/>
    <property type="molecule type" value="Genomic_DNA"/>
</dbReference>
<keyword evidence="4" id="KW-0597">Phosphoprotein</keyword>
<proteinExistence type="predicted"/>
<keyword evidence="5" id="KW-0808">Transferase</keyword>
<evidence type="ECO:0000256" key="2">
    <source>
        <dbReference type="ARBA" id="ARBA00004370"/>
    </source>
</evidence>
<dbReference type="Gene3D" id="6.10.340.10">
    <property type="match status" value="1"/>
</dbReference>
<evidence type="ECO:0000259" key="13">
    <source>
        <dbReference type="PROSITE" id="PS50885"/>
    </source>
</evidence>
<dbReference type="InterPro" id="IPR003594">
    <property type="entry name" value="HATPase_dom"/>
</dbReference>
<dbReference type="PANTHER" id="PTHR45436">
    <property type="entry name" value="SENSOR HISTIDINE KINASE YKOH"/>
    <property type="match status" value="1"/>
</dbReference>
<dbReference type="PROSITE" id="PS50885">
    <property type="entry name" value="HAMP"/>
    <property type="match status" value="1"/>
</dbReference>
<dbReference type="InterPro" id="IPR036890">
    <property type="entry name" value="HATPase_C_sf"/>
</dbReference>
<dbReference type="AlphaFoldDB" id="A0A0D6JJ68"/>
<dbReference type="PANTHER" id="PTHR45436:SF8">
    <property type="entry name" value="HISTIDINE KINASE"/>
    <property type="match status" value="1"/>
</dbReference>
<dbReference type="RefSeq" id="WP_046478378.1">
    <property type="nucleotide sequence ID" value="NZ_LN829118.1"/>
</dbReference>
<keyword evidence="10 11" id="KW-0472">Membrane</keyword>
<evidence type="ECO:0000256" key="8">
    <source>
        <dbReference type="ARBA" id="ARBA00022989"/>
    </source>
</evidence>
<evidence type="ECO:0000256" key="5">
    <source>
        <dbReference type="ARBA" id="ARBA00022679"/>
    </source>
</evidence>
<evidence type="ECO:0000256" key="1">
    <source>
        <dbReference type="ARBA" id="ARBA00000085"/>
    </source>
</evidence>
<dbReference type="PRINTS" id="PR00344">
    <property type="entry name" value="BCTRLSENSOR"/>
</dbReference>
<evidence type="ECO:0000313" key="14">
    <source>
        <dbReference type="EMBL" id="CPR22003.1"/>
    </source>
</evidence>
<dbReference type="Pfam" id="PF02518">
    <property type="entry name" value="HATPase_c"/>
    <property type="match status" value="1"/>
</dbReference>
<protein>
    <recommendedName>
        <fullName evidence="3">histidine kinase</fullName>
        <ecNumber evidence="3">2.7.13.3</ecNumber>
    </recommendedName>
</protein>
<dbReference type="SMART" id="SM00304">
    <property type="entry name" value="HAMP"/>
    <property type="match status" value="1"/>
</dbReference>
<dbReference type="Gene3D" id="3.30.565.10">
    <property type="entry name" value="Histidine kinase-like ATPase, C-terminal domain"/>
    <property type="match status" value="1"/>
</dbReference>
<dbReference type="Proteomes" id="UP000033187">
    <property type="component" value="Chromosome 1"/>
</dbReference>
<organism evidence="14 15">
    <name type="scientific">Candidatus Filomicrobium marinum</name>
    <dbReference type="NCBI Taxonomy" id="1608628"/>
    <lineage>
        <taxon>Bacteria</taxon>
        <taxon>Pseudomonadati</taxon>
        <taxon>Pseudomonadota</taxon>
        <taxon>Alphaproteobacteria</taxon>
        <taxon>Hyphomicrobiales</taxon>
        <taxon>Hyphomicrobiaceae</taxon>
        <taxon>Filomicrobium</taxon>
    </lineage>
</organism>
<dbReference type="SUPFAM" id="SSF158472">
    <property type="entry name" value="HAMP domain-like"/>
    <property type="match status" value="1"/>
</dbReference>
<dbReference type="Pfam" id="PF00672">
    <property type="entry name" value="HAMP"/>
    <property type="match status" value="1"/>
</dbReference>
<dbReference type="Gene3D" id="1.10.287.130">
    <property type="match status" value="1"/>
</dbReference>
<dbReference type="Pfam" id="PF00512">
    <property type="entry name" value="HisKA"/>
    <property type="match status" value="1"/>
</dbReference>
<keyword evidence="6 11" id="KW-0812">Transmembrane</keyword>
<dbReference type="OrthoDB" id="9815202at2"/>
<dbReference type="EC" id="2.7.13.3" evidence="3"/>
<dbReference type="SMART" id="SM00387">
    <property type="entry name" value="HATPase_c"/>
    <property type="match status" value="1"/>
</dbReference>
<feature type="domain" description="Histidine kinase" evidence="12">
    <location>
        <begin position="248"/>
        <end position="472"/>
    </location>
</feature>
<dbReference type="InterPro" id="IPR003661">
    <property type="entry name" value="HisK_dim/P_dom"/>
</dbReference>
<reference evidence="15" key="1">
    <citation type="submission" date="2015-02" db="EMBL/GenBank/DDBJ databases">
        <authorList>
            <person name="Chooi Y.-H."/>
        </authorList>
    </citation>
    <scope>NUCLEOTIDE SEQUENCE [LARGE SCALE GENOMIC DNA]</scope>
    <source>
        <strain evidence="15">strain Y</strain>
    </source>
</reference>
<evidence type="ECO:0000256" key="11">
    <source>
        <dbReference type="SAM" id="Phobius"/>
    </source>
</evidence>
<gene>
    <name evidence="14" type="ORF">YBN1229_v1_3436</name>
</gene>
<dbReference type="InterPro" id="IPR050428">
    <property type="entry name" value="TCS_sensor_his_kinase"/>
</dbReference>
<sequence length="472" mass="50142">MTVANKRTTTAFYTTVFGVTAAAVVAFLVVAALVVAGLVWQTNKVLSEQVLRTLSSEAQVLSATEATGGLDAITRAINVRSELNQSNLYYLTDATGSKLAGNLSRLPSELADGMTGGVFDYTSNGKKGGSERIAAGLPVRLSGGGLLIVARDIEDQRALAARIRILALIGFGCLGVGGLVLGLVIGKSVLSRVEGMRQASRAIMAGDLAQRLPRSHTGDELDRLAESFNTMLSRIEQLMTGFREVSDNIAHDLKTPLNRLRNRAEATLRDATTSQELQDGLGQTIEAADEIIKTFDALLLIARLEAGAVSSTLEPVDIGALIRDAVELYEPVADDAGLALTSKVEHDVKLNANRRLVAQAIANLIDNAIKYSSRRSRVDGDNRLAGHVEVNVRRCGGNRVEISVSDDGPGIEAVDRQRVVERFVRLEESRTAPGTGLGLSLVSAVARLHGGAIRLEDNKPGLRAVVDLPAGP</sequence>